<organism evidence="1">
    <name type="scientific">Arundo donax</name>
    <name type="common">Giant reed</name>
    <name type="synonym">Donax arundinaceus</name>
    <dbReference type="NCBI Taxonomy" id="35708"/>
    <lineage>
        <taxon>Eukaryota</taxon>
        <taxon>Viridiplantae</taxon>
        <taxon>Streptophyta</taxon>
        <taxon>Embryophyta</taxon>
        <taxon>Tracheophyta</taxon>
        <taxon>Spermatophyta</taxon>
        <taxon>Magnoliopsida</taxon>
        <taxon>Liliopsida</taxon>
        <taxon>Poales</taxon>
        <taxon>Poaceae</taxon>
        <taxon>PACMAD clade</taxon>
        <taxon>Arundinoideae</taxon>
        <taxon>Arundineae</taxon>
        <taxon>Arundo</taxon>
    </lineage>
</organism>
<dbReference type="AlphaFoldDB" id="A0A0A9AVG9"/>
<accession>A0A0A9AVG9</accession>
<sequence length="38" mass="4572">MPPEVVLHCHLSHDTKKYCMFSYSSNHHQKFVHLLTYI</sequence>
<reference evidence="1" key="2">
    <citation type="journal article" date="2015" name="Data Brief">
        <title>Shoot transcriptome of the giant reed, Arundo donax.</title>
        <authorList>
            <person name="Barrero R.A."/>
            <person name="Guerrero F.D."/>
            <person name="Moolhuijzen P."/>
            <person name="Goolsby J.A."/>
            <person name="Tidwell J."/>
            <person name="Bellgard S.E."/>
            <person name="Bellgard M.I."/>
        </authorList>
    </citation>
    <scope>NUCLEOTIDE SEQUENCE</scope>
    <source>
        <tissue evidence="1">Shoot tissue taken approximately 20 cm above the soil surface</tissue>
    </source>
</reference>
<reference evidence="1" key="1">
    <citation type="submission" date="2014-09" db="EMBL/GenBank/DDBJ databases">
        <authorList>
            <person name="Magalhaes I.L.F."/>
            <person name="Oliveira U."/>
            <person name="Santos F.R."/>
            <person name="Vidigal T.H.D.A."/>
            <person name="Brescovit A.D."/>
            <person name="Santos A.J."/>
        </authorList>
    </citation>
    <scope>NUCLEOTIDE SEQUENCE</scope>
    <source>
        <tissue evidence="1">Shoot tissue taken approximately 20 cm above the soil surface</tissue>
    </source>
</reference>
<protein>
    <submittedName>
        <fullName evidence="1">Uncharacterized protein</fullName>
    </submittedName>
</protein>
<dbReference type="EMBL" id="GBRH01244975">
    <property type="protein sequence ID" value="JAD52920.1"/>
    <property type="molecule type" value="Transcribed_RNA"/>
</dbReference>
<evidence type="ECO:0000313" key="1">
    <source>
        <dbReference type="EMBL" id="JAD52920.1"/>
    </source>
</evidence>
<name>A0A0A9AVG9_ARUDO</name>
<proteinExistence type="predicted"/>